<keyword evidence="3" id="KW-1185">Reference proteome</keyword>
<gene>
    <name evidence="2" type="ORF">D2E22_0295</name>
</gene>
<reference evidence="2 3" key="1">
    <citation type="submission" date="2018-09" db="EMBL/GenBank/DDBJ databases">
        <title>Characterization of the phylogenetic diversity of five novel species belonging to the genus Bifidobacterium.</title>
        <authorList>
            <person name="Lugli G.A."/>
            <person name="Duranti S."/>
            <person name="Milani C."/>
        </authorList>
    </citation>
    <scope>NUCLEOTIDE SEQUENCE [LARGE SCALE GENOMIC DNA]</scope>
    <source>
        <strain evidence="2 3">2020B</strain>
    </source>
</reference>
<accession>A0A430FAH1</accession>
<evidence type="ECO:0000313" key="2">
    <source>
        <dbReference type="EMBL" id="RSX49834.1"/>
    </source>
</evidence>
<feature type="transmembrane region" description="Helical" evidence="1">
    <location>
        <begin position="20"/>
        <end position="42"/>
    </location>
</feature>
<dbReference type="AlphaFoldDB" id="A0A430FAH1"/>
<keyword evidence="1" id="KW-1133">Transmembrane helix</keyword>
<name>A0A430FAH1_9BIFI</name>
<keyword evidence="1" id="KW-0472">Membrane</keyword>
<dbReference type="RefSeq" id="WP_126031340.1">
    <property type="nucleotide sequence ID" value="NZ_QXGI01000001.1"/>
</dbReference>
<keyword evidence="1" id="KW-0812">Transmembrane</keyword>
<dbReference type="Proteomes" id="UP000288052">
    <property type="component" value="Unassembled WGS sequence"/>
</dbReference>
<sequence>MTPEAFKTPKTRTRRPIGWLHTAGDMLIMGWLVTVLALYWTIGSLLHHRDDDDWADLSR</sequence>
<evidence type="ECO:0000256" key="1">
    <source>
        <dbReference type="SAM" id="Phobius"/>
    </source>
</evidence>
<proteinExistence type="predicted"/>
<dbReference type="EMBL" id="QXGI01000001">
    <property type="protein sequence ID" value="RSX49834.1"/>
    <property type="molecule type" value="Genomic_DNA"/>
</dbReference>
<evidence type="ECO:0000313" key="3">
    <source>
        <dbReference type="Proteomes" id="UP000288052"/>
    </source>
</evidence>
<comment type="caution">
    <text evidence="2">The sequence shown here is derived from an EMBL/GenBank/DDBJ whole genome shotgun (WGS) entry which is preliminary data.</text>
</comment>
<protein>
    <submittedName>
        <fullName evidence="2">Uncharacterized protein</fullName>
    </submittedName>
</protein>
<organism evidence="2 3">
    <name type="scientific">Bifidobacterium castoris</name>
    <dbReference type="NCBI Taxonomy" id="2306972"/>
    <lineage>
        <taxon>Bacteria</taxon>
        <taxon>Bacillati</taxon>
        <taxon>Actinomycetota</taxon>
        <taxon>Actinomycetes</taxon>
        <taxon>Bifidobacteriales</taxon>
        <taxon>Bifidobacteriaceae</taxon>
        <taxon>Bifidobacterium</taxon>
    </lineage>
</organism>